<dbReference type="SMART" id="SM00028">
    <property type="entry name" value="TPR"/>
    <property type="match status" value="7"/>
</dbReference>
<evidence type="ECO:0000256" key="6">
    <source>
        <dbReference type="ARBA" id="ARBA00022803"/>
    </source>
</evidence>
<dbReference type="Pfam" id="PF04049">
    <property type="entry name" value="ANAPC8"/>
    <property type="match status" value="1"/>
</dbReference>
<dbReference type="PROSITE" id="PS50005">
    <property type="entry name" value="TPR"/>
    <property type="match status" value="3"/>
</dbReference>
<keyword evidence="4" id="KW-0498">Mitosis</keyword>
<dbReference type="InterPro" id="IPR019734">
    <property type="entry name" value="TPR_rpt"/>
</dbReference>
<evidence type="ECO:0000256" key="7">
    <source>
        <dbReference type="ARBA" id="ARBA00023306"/>
    </source>
</evidence>
<evidence type="ECO:0000256" key="1">
    <source>
        <dbReference type="ARBA" id="ARBA00004906"/>
    </source>
</evidence>
<keyword evidence="6 10" id="KW-0802">TPR repeat</keyword>
<feature type="repeat" description="TPR" evidence="10">
    <location>
        <begin position="310"/>
        <end position="343"/>
    </location>
</feature>
<dbReference type="SUPFAM" id="SSF48452">
    <property type="entry name" value="TPR-like"/>
    <property type="match status" value="3"/>
</dbReference>
<dbReference type="FunCoup" id="A0A7R8YS31">
    <property type="interactions" value="547"/>
</dbReference>
<keyword evidence="14" id="KW-1185">Reference proteome</keyword>
<protein>
    <recommendedName>
        <fullName evidence="9">Cyclosome subunit 8</fullName>
    </recommendedName>
</protein>
<feature type="repeat" description="TPR" evidence="10">
    <location>
        <begin position="486"/>
        <end position="519"/>
    </location>
</feature>
<gene>
    <name evidence="13" type="ORF">HERILL_LOCUS3288</name>
</gene>
<dbReference type="FunFam" id="1.25.40.10:FF:000093">
    <property type="entry name" value="cell division cycle protein 23 homolog"/>
    <property type="match status" value="1"/>
</dbReference>
<dbReference type="InterPro" id="IPR011990">
    <property type="entry name" value="TPR-like_helical_dom_sf"/>
</dbReference>
<feature type="repeat" description="TPR" evidence="10">
    <location>
        <begin position="344"/>
        <end position="377"/>
    </location>
</feature>
<proteinExistence type="inferred from homology"/>
<accession>A0A7R8YS31</accession>
<dbReference type="Gene3D" id="1.25.40.10">
    <property type="entry name" value="Tetratricopeptide repeat domain"/>
    <property type="match status" value="2"/>
</dbReference>
<keyword evidence="5" id="KW-0833">Ubl conjugation pathway</keyword>
<dbReference type="Pfam" id="PF13181">
    <property type="entry name" value="TPR_8"/>
    <property type="match status" value="2"/>
</dbReference>
<evidence type="ECO:0000256" key="10">
    <source>
        <dbReference type="PROSITE-ProRule" id="PRU00339"/>
    </source>
</evidence>
<sequence>MTADIFNLQLPEVKRDLYAAIIECNKRCLTRTAKWLAEMNHGLGDIAVPENVHQDVSSGIAEKEYDDYYLAKSYFDLREYDRAAYFTRNCESPVPLFLRFYSTYMAREKKRLDSITDNSNLNDSGYIKDLSDLLAQLKSLHSQRKLDGYCLYIYGVVLKKLDLTQSAVNILIESIHACPMLWASWVELSPLITDKEKLQSLNLPKHWMKQFFIGYALIELYLNDEGLKHYEELQAAGFNKCVHITSQMAIAYHNKRDVDKAIEVFRGLQQVDPYRLDNMDTYSNLLFVKELKADMAYLAHKAVEINKYRPETCCVIGNYYSIRGDHQKAIVYFQRALKLNPQYLAAWTLMGHEFMELKNINAAIQSYRKAVEVNRRDYRAWYGLGQAYEILKMNFYSLYYFKIAHQLRPYDSRMLVALAETYERLDKNPNAIKCYEKACNVGDIEGVALFKLASLYEKLGDVEKAVPAYVQFCMDERATCDKQSLFQAYITLANYYESKGNYEEASHYAYKCLESDEKKSEAKSLLKTIENRRTHRPATPHSASEDIDCHEVWMDETDMVIENSPSGENSCTTEPIARQDEQQPVRDTGDLNDRDDELDMSTISMD</sequence>
<dbReference type="PANTHER" id="PTHR12558:SF10">
    <property type="entry name" value="CELL DIVISION CYCLE PROTEIN 23 HOMOLOG"/>
    <property type="match status" value="1"/>
</dbReference>
<evidence type="ECO:0000256" key="3">
    <source>
        <dbReference type="ARBA" id="ARBA00022737"/>
    </source>
</evidence>
<name>A0A7R8YS31_HERIL</name>
<dbReference type="PANTHER" id="PTHR12558">
    <property type="entry name" value="CELL DIVISION CYCLE 16,23,27"/>
    <property type="match status" value="1"/>
</dbReference>
<evidence type="ECO:0000256" key="8">
    <source>
        <dbReference type="ARBA" id="ARBA00061138"/>
    </source>
</evidence>
<organism evidence="13 14">
    <name type="scientific">Hermetia illucens</name>
    <name type="common">Black soldier fly</name>
    <dbReference type="NCBI Taxonomy" id="343691"/>
    <lineage>
        <taxon>Eukaryota</taxon>
        <taxon>Metazoa</taxon>
        <taxon>Ecdysozoa</taxon>
        <taxon>Arthropoda</taxon>
        <taxon>Hexapoda</taxon>
        <taxon>Insecta</taxon>
        <taxon>Pterygota</taxon>
        <taxon>Neoptera</taxon>
        <taxon>Endopterygota</taxon>
        <taxon>Diptera</taxon>
        <taxon>Brachycera</taxon>
        <taxon>Stratiomyomorpha</taxon>
        <taxon>Stratiomyidae</taxon>
        <taxon>Hermetiinae</taxon>
        <taxon>Hermetia</taxon>
    </lineage>
</organism>
<dbReference type="Pfam" id="PF13414">
    <property type="entry name" value="TPR_11"/>
    <property type="match status" value="1"/>
</dbReference>
<keyword evidence="3" id="KW-0677">Repeat</keyword>
<comment type="similarity">
    <text evidence="8">Belongs to the APC8/CDC23 family.</text>
</comment>
<evidence type="ECO:0000313" key="14">
    <source>
        <dbReference type="Proteomes" id="UP000594454"/>
    </source>
</evidence>
<dbReference type="AlphaFoldDB" id="A0A7R8YS31"/>
<feature type="compositionally biased region" description="Basic and acidic residues" evidence="11">
    <location>
        <begin position="577"/>
        <end position="592"/>
    </location>
</feature>
<dbReference type="Proteomes" id="UP000594454">
    <property type="component" value="Chromosome 1"/>
</dbReference>
<dbReference type="GO" id="GO:0031145">
    <property type="term" value="P:anaphase-promoting complex-dependent catabolic process"/>
    <property type="evidence" value="ECO:0007669"/>
    <property type="project" value="TreeGrafter"/>
</dbReference>
<dbReference type="InParanoid" id="A0A7R8YS31"/>
<dbReference type="InterPro" id="IPR007192">
    <property type="entry name" value="APC8"/>
</dbReference>
<feature type="region of interest" description="Disordered" evidence="11">
    <location>
        <begin position="563"/>
        <end position="606"/>
    </location>
</feature>
<evidence type="ECO:0000256" key="4">
    <source>
        <dbReference type="ARBA" id="ARBA00022776"/>
    </source>
</evidence>
<dbReference type="GO" id="GO:0051301">
    <property type="term" value="P:cell division"/>
    <property type="evidence" value="ECO:0007669"/>
    <property type="project" value="UniProtKB-KW"/>
</dbReference>
<dbReference type="OrthoDB" id="10262026at2759"/>
<evidence type="ECO:0000256" key="2">
    <source>
        <dbReference type="ARBA" id="ARBA00022618"/>
    </source>
</evidence>
<dbReference type="EMBL" id="LR899009">
    <property type="protein sequence ID" value="CAD7080114.1"/>
    <property type="molecule type" value="Genomic_DNA"/>
</dbReference>
<evidence type="ECO:0000256" key="5">
    <source>
        <dbReference type="ARBA" id="ARBA00022786"/>
    </source>
</evidence>
<keyword evidence="7" id="KW-0131">Cell cycle</keyword>
<dbReference type="Pfam" id="PF13174">
    <property type="entry name" value="TPR_6"/>
    <property type="match status" value="1"/>
</dbReference>
<evidence type="ECO:0000256" key="11">
    <source>
        <dbReference type="SAM" id="MobiDB-lite"/>
    </source>
</evidence>
<feature type="domain" description="Cdc23" evidence="12">
    <location>
        <begin position="13"/>
        <end position="249"/>
    </location>
</feature>
<dbReference type="GO" id="GO:0016567">
    <property type="term" value="P:protein ubiquitination"/>
    <property type="evidence" value="ECO:0007669"/>
    <property type="project" value="TreeGrafter"/>
</dbReference>
<dbReference type="Pfam" id="PF00515">
    <property type="entry name" value="TPR_1"/>
    <property type="match status" value="1"/>
</dbReference>
<feature type="compositionally biased region" description="Polar residues" evidence="11">
    <location>
        <begin position="563"/>
        <end position="573"/>
    </location>
</feature>
<evidence type="ECO:0000259" key="12">
    <source>
        <dbReference type="Pfam" id="PF04049"/>
    </source>
</evidence>
<evidence type="ECO:0000256" key="9">
    <source>
        <dbReference type="ARBA" id="ARBA00082695"/>
    </source>
</evidence>
<dbReference type="GO" id="GO:0045842">
    <property type="term" value="P:positive regulation of mitotic metaphase/anaphase transition"/>
    <property type="evidence" value="ECO:0007669"/>
    <property type="project" value="TreeGrafter"/>
</dbReference>
<evidence type="ECO:0000313" key="13">
    <source>
        <dbReference type="EMBL" id="CAD7080114.1"/>
    </source>
</evidence>
<comment type="pathway">
    <text evidence="1">Protein modification; protein ubiquitination.</text>
</comment>
<dbReference type="OMA" id="ERCLYHS"/>
<keyword evidence="2" id="KW-0132">Cell division</keyword>
<reference evidence="13 14" key="1">
    <citation type="submission" date="2020-11" db="EMBL/GenBank/DDBJ databases">
        <authorList>
            <person name="Wallbank WR R."/>
            <person name="Pardo Diaz C."/>
            <person name="Kozak K."/>
            <person name="Martin S."/>
            <person name="Jiggins C."/>
            <person name="Moest M."/>
            <person name="Warren A I."/>
            <person name="Generalovic N T."/>
            <person name="Byers J.R.P. K."/>
            <person name="Montejo-Kovacevich G."/>
            <person name="Yen C E."/>
        </authorList>
    </citation>
    <scope>NUCLEOTIDE SEQUENCE [LARGE SCALE GENOMIC DNA]</scope>
</reference>
<dbReference type="GO" id="GO:0005680">
    <property type="term" value="C:anaphase-promoting complex"/>
    <property type="evidence" value="ECO:0007669"/>
    <property type="project" value="InterPro"/>
</dbReference>